<feature type="transmembrane region" description="Helical" evidence="1">
    <location>
        <begin position="54"/>
        <end position="77"/>
    </location>
</feature>
<keyword evidence="1" id="KW-1133">Transmembrane helix</keyword>
<comment type="caution">
    <text evidence="2">The sequence shown here is derived from an EMBL/GenBank/DDBJ whole genome shotgun (WGS) entry which is preliminary data.</text>
</comment>
<keyword evidence="1" id="KW-0812">Transmembrane</keyword>
<evidence type="ECO:0000313" key="3">
    <source>
        <dbReference type="Proteomes" id="UP001203423"/>
    </source>
</evidence>
<organism evidence="2 3">
    <name type="scientific">Shewanella surugensis</name>
    <dbReference type="NCBI Taxonomy" id="212020"/>
    <lineage>
        <taxon>Bacteria</taxon>
        <taxon>Pseudomonadati</taxon>
        <taxon>Pseudomonadota</taxon>
        <taxon>Gammaproteobacteria</taxon>
        <taxon>Alteromonadales</taxon>
        <taxon>Shewanellaceae</taxon>
        <taxon>Shewanella</taxon>
    </lineage>
</organism>
<reference evidence="2 3" key="1">
    <citation type="submission" date="2022-01" db="EMBL/GenBank/DDBJ databases">
        <title>Whole genome-based taxonomy of the Shewanellaceae.</title>
        <authorList>
            <person name="Martin-Rodriguez A.J."/>
        </authorList>
    </citation>
    <scope>NUCLEOTIDE SEQUENCE [LARGE SCALE GENOMIC DNA]</scope>
    <source>
        <strain evidence="2 3">DSM 17177</strain>
    </source>
</reference>
<feature type="transmembrane region" description="Helical" evidence="1">
    <location>
        <begin position="9"/>
        <end position="34"/>
    </location>
</feature>
<name>A0ABT0LC71_9GAMM</name>
<proteinExistence type="predicted"/>
<evidence type="ECO:0000313" key="2">
    <source>
        <dbReference type="EMBL" id="MCL1124960.1"/>
    </source>
</evidence>
<dbReference type="EMBL" id="JAKIKS010000036">
    <property type="protein sequence ID" value="MCL1124960.1"/>
    <property type="molecule type" value="Genomic_DNA"/>
</dbReference>
<dbReference type="RefSeq" id="WP_248940236.1">
    <property type="nucleotide sequence ID" value="NZ_JAKIKS010000036.1"/>
</dbReference>
<dbReference type="Proteomes" id="UP001203423">
    <property type="component" value="Unassembled WGS sequence"/>
</dbReference>
<protein>
    <submittedName>
        <fullName evidence="2">Uncharacterized protein</fullName>
    </submittedName>
</protein>
<keyword evidence="3" id="KW-1185">Reference proteome</keyword>
<keyword evidence="1" id="KW-0472">Membrane</keyword>
<accession>A0ABT0LC71</accession>
<evidence type="ECO:0000256" key="1">
    <source>
        <dbReference type="SAM" id="Phobius"/>
    </source>
</evidence>
<sequence>MNITAKSVLVIYLGVFIIAILVAVGVNIAAAMISFSSESIRINLTDFGHSMTDILEVSFGALIGTLSASLQRVMILIHGLQ</sequence>
<gene>
    <name evidence="2" type="ORF">L2764_10850</name>
</gene>